<accession>A0ABW3C0I9</accession>
<name>A0ABW3C0I9_SPHXN</name>
<evidence type="ECO:0000313" key="3">
    <source>
        <dbReference type="EMBL" id="MFD0848020.1"/>
    </source>
</evidence>
<dbReference type="Proteomes" id="UP001597124">
    <property type="component" value="Unassembled WGS sequence"/>
</dbReference>
<evidence type="ECO:0000256" key="2">
    <source>
        <dbReference type="SAM" id="Phobius"/>
    </source>
</evidence>
<feature type="region of interest" description="Disordered" evidence="1">
    <location>
        <begin position="114"/>
        <end position="133"/>
    </location>
</feature>
<feature type="transmembrane region" description="Helical" evidence="2">
    <location>
        <begin position="41"/>
        <end position="62"/>
    </location>
</feature>
<evidence type="ECO:0000256" key="1">
    <source>
        <dbReference type="SAM" id="MobiDB-lite"/>
    </source>
</evidence>
<protein>
    <submittedName>
        <fullName evidence="3">Uncharacterized protein</fullName>
    </submittedName>
</protein>
<keyword evidence="2" id="KW-0472">Membrane</keyword>
<reference evidence="4" key="1">
    <citation type="journal article" date="2019" name="Int. J. Syst. Evol. Microbiol.">
        <title>The Global Catalogue of Microorganisms (GCM) 10K type strain sequencing project: providing services to taxonomists for standard genome sequencing and annotation.</title>
        <authorList>
            <consortium name="The Broad Institute Genomics Platform"/>
            <consortium name="The Broad Institute Genome Sequencing Center for Infectious Disease"/>
            <person name="Wu L."/>
            <person name="Ma J."/>
        </authorList>
    </citation>
    <scope>NUCLEOTIDE SEQUENCE [LARGE SCALE GENOMIC DNA]</scope>
    <source>
        <strain evidence="4">CCUG 52537</strain>
    </source>
</reference>
<dbReference type="RefSeq" id="WP_381488095.1">
    <property type="nucleotide sequence ID" value="NZ_JBHTIK010000004.1"/>
</dbReference>
<evidence type="ECO:0000313" key="4">
    <source>
        <dbReference type="Proteomes" id="UP001597124"/>
    </source>
</evidence>
<keyword evidence="2" id="KW-0812">Transmembrane</keyword>
<sequence>MFVESVQYYGAGLAYEAADAVIVPRGAGEEWTRTEDVSQSLRITVGAVMLVPVVAAFLLTGFPAKAAAKDQTAHLADPGVHTRIDENVRQSCRNERQGSVEHSICLAERRKDAWRTAAETRPSDRKQPSLSLR</sequence>
<proteinExistence type="predicted"/>
<keyword evidence="2" id="KW-1133">Transmembrane helix</keyword>
<comment type="caution">
    <text evidence="3">The sequence shown here is derived from an EMBL/GenBank/DDBJ whole genome shotgun (WGS) entry which is preliminary data.</text>
</comment>
<organism evidence="3 4">
    <name type="scientific">Sphingosinicella xenopeptidilytica</name>
    <dbReference type="NCBI Taxonomy" id="364098"/>
    <lineage>
        <taxon>Bacteria</taxon>
        <taxon>Pseudomonadati</taxon>
        <taxon>Pseudomonadota</taxon>
        <taxon>Alphaproteobacteria</taxon>
        <taxon>Sphingomonadales</taxon>
        <taxon>Sphingosinicellaceae</taxon>
        <taxon>Sphingosinicella</taxon>
    </lineage>
</organism>
<gene>
    <name evidence="3" type="ORF">ACFQ00_06775</name>
</gene>
<keyword evidence="4" id="KW-1185">Reference proteome</keyword>
<dbReference type="EMBL" id="JBHTIK010000004">
    <property type="protein sequence ID" value="MFD0848020.1"/>
    <property type="molecule type" value="Genomic_DNA"/>
</dbReference>